<reference evidence="6 7" key="1">
    <citation type="submission" date="2012-06" db="EMBL/GenBank/DDBJ databases">
        <title>Complete genome sequence of Corynebacterium terpenotabidum Y-11 (=DSM 44721).</title>
        <authorList>
            <person name="Ruckert C."/>
            <person name="Albersmeier A."/>
            <person name="Al-Dilaimi A."/>
            <person name="Szczepanowski R."/>
            <person name="Kalinowski J."/>
        </authorList>
    </citation>
    <scope>NUCLEOTIDE SEQUENCE [LARGE SCALE GENOMIC DNA]</scope>
    <source>
        <strain evidence="6 7">Y-11</strain>
    </source>
</reference>
<dbReference type="InterPro" id="IPR009057">
    <property type="entry name" value="Homeodomain-like_sf"/>
</dbReference>
<keyword evidence="1" id="KW-0805">Transcription regulation</keyword>
<evidence type="ECO:0000313" key="6">
    <source>
        <dbReference type="EMBL" id="AGP31246.1"/>
    </source>
</evidence>
<dbReference type="GO" id="GO:0003677">
    <property type="term" value="F:DNA binding"/>
    <property type="evidence" value="ECO:0007669"/>
    <property type="project" value="UniProtKB-KW"/>
</dbReference>
<organism evidence="6 7">
    <name type="scientific">Corynebacterium terpenotabidum Y-11</name>
    <dbReference type="NCBI Taxonomy" id="1200352"/>
    <lineage>
        <taxon>Bacteria</taxon>
        <taxon>Bacillati</taxon>
        <taxon>Actinomycetota</taxon>
        <taxon>Actinomycetes</taxon>
        <taxon>Mycobacteriales</taxon>
        <taxon>Corynebacteriaceae</taxon>
        <taxon>Corynebacterium</taxon>
    </lineage>
</organism>
<proteinExistence type="predicted"/>
<dbReference type="InterPro" id="IPR036271">
    <property type="entry name" value="Tet_transcr_reg_TetR-rel_C_sf"/>
</dbReference>
<evidence type="ECO:0000313" key="7">
    <source>
        <dbReference type="Proteomes" id="UP000014809"/>
    </source>
</evidence>
<dbReference type="Pfam" id="PF21993">
    <property type="entry name" value="TetR_C_13_2"/>
    <property type="match status" value="1"/>
</dbReference>
<evidence type="ECO:0000256" key="1">
    <source>
        <dbReference type="ARBA" id="ARBA00023015"/>
    </source>
</evidence>
<dbReference type="Pfam" id="PF00440">
    <property type="entry name" value="TetR_N"/>
    <property type="match status" value="1"/>
</dbReference>
<dbReference type="Gene3D" id="1.10.357.10">
    <property type="entry name" value="Tetracycline Repressor, domain 2"/>
    <property type="match status" value="1"/>
</dbReference>
<dbReference type="KEGG" id="cter:A606_08005"/>
<gene>
    <name evidence="6" type="ORF">A606_08005</name>
</gene>
<dbReference type="PANTHER" id="PTHR47506">
    <property type="entry name" value="TRANSCRIPTIONAL REGULATORY PROTEIN"/>
    <property type="match status" value="1"/>
</dbReference>
<sequence>MITGAATLLAEKGLPGTTIAAVLERTGTPRGSVPHHFPGGRTELLREAVLMVGADVADRLRTAEHRGASPAEIITLICDHFRDRLIATGYTAGCPVWAVVQDAAGFPDLAGTAAEVVDNWTGLIAGTLVPLGYAPASARTTASFILSSVEGALALSRLTRSTRPLDDAADTLSRIISGTAW</sequence>
<evidence type="ECO:0000256" key="3">
    <source>
        <dbReference type="ARBA" id="ARBA00023163"/>
    </source>
</evidence>
<feature type="domain" description="Transcriptional regulator LmrA/YxaF-like C-terminal" evidence="5">
    <location>
        <begin position="70"/>
        <end position="170"/>
    </location>
</feature>
<keyword evidence="7" id="KW-1185">Reference proteome</keyword>
<dbReference type="PATRIC" id="fig|1200352.3.peg.1628"/>
<dbReference type="HOGENOM" id="CLU_069356_28_1_11"/>
<dbReference type="eggNOG" id="COG1309">
    <property type="taxonomic scope" value="Bacteria"/>
</dbReference>
<name>S4XFB9_9CORY</name>
<accession>S4XFB9</accession>
<dbReference type="AlphaFoldDB" id="S4XFB9"/>
<dbReference type="InterPro" id="IPR001647">
    <property type="entry name" value="HTH_TetR"/>
</dbReference>
<dbReference type="STRING" id="1200352.A606_08005"/>
<dbReference type="Proteomes" id="UP000014809">
    <property type="component" value="Chromosome"/>
</dbReference>
<dbReference type="InterPro" id="IPR054156">
    <property type="entry name" value="YxaF_TetR_C"/>
</dbReference>
<dbReference type="EMBL" id="CP003696">
    <property type="protein sequence ID" value="AGP31246.1"/>
    <property type="molecule type" value="Genomic_DNA"/>
</dbReference>
<evidence type="ECO:0000256" key="2">
    <source>
        <dbReference type="ARBA" id="ARBA00023125"/>
    </source>
</evidence>
<evidence type="ECO:0000259" key="4">
    <source>
        <dbReference type="Pfam" id="PF00440"/>
    </source>
</evidence>
<keyword evidence="2" id="KW-0238">DNA-binding</keyword>
<dbReference type="SUPFAM" id="SSF48498">
    <property type="entry name" value="Tetracyclin repressor-like, C-terminal domain"/>
    <property type="match status" value="1"/>
</dbReference>
<dbReference type="SUPFAM" id="SSF46689">
    <property type="entry name" value="Homeodomain-like"/>
    <property type="match status" value="1"/>
</dbReference>
<dbReference type="PANTHER" id="PTHR47506:SF3">
    <property type="entry name" value="HTH-TYPE TRANSCRIPTIONAL REGULATOR LMRA"/>
    <property type="match status" value="1"/>
</dbReference>
<evidence type="ECO:0000259" key="5">
    <source>
        <dbReference type="Pfam" id="PF21993"/>
    </source>
</evidence>
<protein>
    <submittedName>
        <fullName evidence="6">TetR family transcriptional regulator</fullName>
    </submittedName>
</protein>
<keyword evidence="3" id="KW-0804">Transcription</keyword>
<feature type="domain" description="HTH tetR-type" evidence="4">
    <location>
        <begin position="2"/>
        <end position="47"/>
    </location>
</feature>